<comment type="cofactor">
    <cofactor evidence="16 19">
        <name>heme b</name>
        <dbReference type="ChEBI" id="CHEBI:60344"/>
    </cofactor>
    <text evidence="16 19">Binds 1 heme b (iron(II)-protoporphyrin IX) group per subunit.</text>
</comment>
<evidence type="ECO:0000256" key="14">
    <source>
        <dbReference type="PIRSR" id="PIRSR600823-1"/>
    </source>
</evidence>
<dbReference type="GO" id="GO:0020037">
    <property type="term" value="F:heme binding"/>
    <property type="evidence" value="ECO:0007669"/>
    <property type="project" value="UniProtKB-UniRule"/>
</dbReference>
<dbReference type="FunFam" id="1.10.520.10:FF:000008">
    <property type="entry name" value="Peroxidase"/>
    <property type="match status" value="1"/>
</dbReference>
<evidence type="ECO:0000256" key="11">
    <source>
        <dbReference type="ARBA" id="ARBA00023004"/>
    </source>
</evidence>
<dbReference type="EMBL" id="KI392560">
    <property type="protein sequence ID" value="ERN13998.1"/>
    <property type="molecule type" value="Genomic_DNA"/>
</dbReference>
<dbReference type="STRING" id="13333.W1PZW6"/>
<feature type="binding site" evidence="16">
    <location>
        <position position="76"/>
    </location>
    <ligand>
        <name>Ca(2+)</name>
        <dbReference type="ChEBI" id="CHEBI:29108"/>
        <label>1</label>
    </ligand>
</feature>
<feature type="binding site" evidence="15">
    <location>
        <position position="166"/>
    </location>
    <ligand>
        <name>substrate</name>
    </ligand>
</feature>
<dbReference type="Gramene" id="ERN13998">
    <property type="protein sequence ID" value="ERN13998"/>
    <property type="gene ID" value="AMTR_s00021p00179670"/>
</dbReference>
<dbReference type="PRINTS" id="PR00458">
    <property type="entry name" value="PEROXIDASE"/>
</dbReference>
<comment type="cofactor">
    <cofactor evidence="16 19">
        <name>Ca(2+)</name>
        <dbReference type="ChEBI" id="CHEBI:29108"/>
    </cofactor>
    <text evidence="16 19">Binds 2 calcium ions per subunit.</text>
</comment>
<dbReference type="InterPro" id="IPR019793">
    <property type="entry name" value="Peroxidases_heam-ligand_BS"/>
</dbReference>
<feature type="site" description="Transition state stabilizer" evidence="17">
    <location>
        <position position="62"/>
    </location>
</feature>
<feature type="domain" description="Plant heme peroxidase family profile" evidence="20">
    <location>
        <begin position="25"/>
        <end position="329"/>
    </location>
</feature>
<comment type="similarity">
    <text evidence="19">Belongs to the peroxidase family. Classical plant (class III) peroxidase subfamily.</text>
</comment>
<comment type="similarity">
    <text evidence="3">Belongs to the peroxidase family. Ascorbate peroxidase subfamily.</text>
</comment>
<evidence type="ECO:0000256" key="19">
    <source>
        <dbReference type="RuleBase" id="RU362060"/>
    </source>
</evidence>
<sequence length="332" mass="35878">MAAIYMLLLVLVRSVQGSSNSTKPELSVDFYSKSCPQLEQLVLSVTTQQFKQAPSSAPATIRLFFHDCFVQGCDASVLITTRGGSGVEVEREAYDNKDLAAEGFESVNKAKALVESKCPGLVSCADILAIAARDFIHLAGGPNYLVKKGRRDGKASTIANVKGNVPRSNATVDQLIRLFGSKGLSIPDLVALSGAHTIGFSHCDQFVGRLYDYRGTGHPDPVLDPRLLKALRMSCPRFGGNTDVVAPFDVKTPFAFDHMYYANLQTNLGLLATDQALFLDPRTKPIVQALGKDIGAFFKAFALGMDKMGSIGVKMGAQGEIRRDCTKHNKNI</sequence>
<feature type="binding site" evidence="16">
    <location>
        <position position="257"/>
    </location>
    <ligand>
        <name>Ca(2+)</name>
        <dbReference type="ChEBI" id="CHEBI:29108"/>
        <label>2</label>
    </ligand>
</feature>
<dbReference type="CDD" id="cd00693">
    <property type="entry name" value="secretory_peroxidase"/>
    <property type="match status" value="1"/>
</dbReference>
<dbReference type="EC" id="1.11.1.7" evidence="4 19"/>
<evidence type="ECO:0000256" key="17">
    <source>
        <dbReference type="PIRSR" id="PIRSR600823-4"/>
    </source>
</evidence>
<feature type="disulfide bond" evidence="18">
    <location>
        <begin position="203"/>
        <end position="235"/>
    </location>
</feature>
<comment type="catalytic activity">
    <reaction evidence="1 19">
        <text>2 a phenolic donor + H2O2 = 2 a phenolic radical donor + 2 H2O</text>
        <dbReference type="Rhea" id="RHEA:56136"/>
        <dbReference type="ChEBI" id="CHEBI:15377"/>
        <dbReference type="ChEBI" id="CHEBI:16240"/>
        <dbReference type="ChEBI" id="CHEBI:139520"/>
        <dbReference type="ChEBI" id="CHEBI:139521"/>
        <dbReference type="EC" id="1.11.1.7"/>
    </reaction>
</comment>
<protein>
    <recommendedName>
        <fullName evidence="4 19">Peroxidase</fullName>
        <ecNumber evidence="4 19">1.11.1.7</ecNumber>
    </recommendedName>
</protein>
<dbReference type="OMA" id="RRDCSMH"/>
<dbReference type="PROSITE" id="PS00435">
    <property type="entry name" value="PEROXIDASE_1"/>
    <property type="match status" value="1"/>
</dbReference>
<dbReference type="GO" id="GO:0009505">
    <property type="term" value="C:plant-type cell wall"/>
    <property type="evidence" value="ECO:0000318"/>
    <property type="project" value="GO_Central"/>
</dbReference>
<dbReference type="Gene3D" id="1.10.420.10">
    <property type="entry name" value="Peroxidase, domain 2"/>
    <property type="match status" value="1"/>
</dbReference>
<dbReference type="GO" id="GO:0140825">
    <property type="term" value="F:lactoperoxidase activity"/>
    <property type="evidence" value="ECO:0007669"/>
    <property type="project" value="UniProtKB-EC"/>
</dbReference>
<feature type="binding site" evidence="16">
    <location>
        <position position="197"/>
    </location>
    <ligand>
        <name>Ca(2+)</name>
        <dbReference type="ChEBI" id="CHEBI:29108"/>
        <label>2</label>
    </ligand>
</feature>
<feature type="binding site" evidence="16">
    <location>
        <position position="90"/>
    </location>
    <ligand>
        <name>Ca(2+)</name>
        <dbReference type="ChEBI" id="CHEBI:29108"/>
        <label>1</label>
    </ligand>
</feature>
<evidence type="ECO:0000256" key="12">
    <source>
        <dbReference type="ARBA" id="ARBA00023157"/>
    </source>
</evidence>
<keyword evidence="12 18" id="KW-1015">Disulfide bond</keyword>
<dbReference type="InterPro" id="IPR019794">
    <property type="entry name" value="Peroxidases_AS"/>
</dbReference>
<dbReference type="GO" id="GO:0046872">
    <property type="term" value="F:metal ion binding"/>
    <property type="evidence" value="ECO:0007669"/>
    <property type="project" value="UniProtKB-UniRule"/>
</dbReference>
<dbReference type="PRINTS" id="PR00461">
    <property type="entry name" value="PLPEROXIDASE"/>
</dbReference>
<keyword evidence="9 16" id="KW-0106">Calcium</keyword>
<feature type="binding site" evidence="16">
    <location>
        <position position="72"/>
    </location>
    <ligand>
        <name>Ca(2+)</name>
        <dbReference type="ChEBI" id="CHEBI:29108"/>
        <label>1</label>
    </ligand>
</feature>
<proteinExistence type="inferred from homology"/>
<keyword evidence="8 16" id="KW-0479">Metal-binding</keyword>
<dbReference type="HOGENOM" id="CLU_010543_0_3_1"/>
<keyword evidence="13 19" id="KW-0376">Hydrogen peroxide</keyword>
<reference evidence="22" key="1">
    <citation type="journal article" date="2013" name="Science">
        <title>The Amborella genome and the evolution of flowering plants.</title>
        <authorList>
            <consortium name="Amborella Genome Project"/>
        </authorList>
    </citation>
    <scope>NUCLEOTIDE SEQUENCE [LARGE SCALE GENOMIC DNA]</scope>
</reference>
<evidence type="ECO:0000259" key="20">
    <source>
        <dbReference type="PROSITE" id="PS50873"/>
    </source>
</evidence>
<feature type="binding site" evidence="16">
    <location>
        <position position="67"/>
    </location>
    <ligand>
        <name>Ca(2+)</name>
        <dbReference type="ChEBI" id="CHEBI:29108"/>
        <label>1</label>
    </ligand>
</feature>
<evidence type="ECO:0000256" key="7">
    <source>
        <dbReference type="ARBA" id="ARBA00022617"/>
    </source>
</evidence>
<dbReference type="GO" id="GO:0006950">
    <property type="term" value="P:response to stress"/>
    <property type="evidence" value="ECO:0000318"/>
    <property type="project" value="GO_Central"/>
</dbReference>
<dbReference type="SUPFAM" id="SSF48113">
    <property type="entry name" value="Heme-dependent peroxidases"/>
    <property type="match status" value="1"/>
</dbReference>
<evidence type="ECO:0000256" key="3">
    <source>
        <dbReference type="ARBA" id="ARBA00006873"/>
    </source>
</evidence>
<dbReference type="AlphaFoldDB" id="W1PZW6"/>
<feature type="disulfide bond" evidence="18">
    <location>
        <begin position="68"/>
        <end position="73"/>
    </location>
</feature>
<dbReference type="InterPro" id="IPR033905">
    <property type="entry name" value="Secretory_peroxidase"/>
</dbReference>
<dbReference type="InterPro" id="IPR010255">
    <property type="entry name" value="Haem_peroxidase_sf"/>
</dbReference>
<evidence type="ECO:0000256" key="16">
    <source>
        <dbReference type="PIRSR" id="PIRSR600823-3"/>
    </source>
</evidence>
<keyword evidence="10 19" id="KW-0560">Oxidoreductase</keyword>
<dbReference type="PROSITE" id="PS50873">
    <property type="entry name" value="PEROXIDASE_4"/>
    <property type="match status" value="1"/>
</dbReference>
<feature type="disulfide bond" evidence="18">
    <location>
        <begin position="124"/>
        <end position="325"/>
    </location>
</feature>
<evidence type="ECO:0000256" key="15">
    <source>
        <dbReference type="PIRSR" id="PIRSR600823-2"/>
    </source>
</evidence>
<evidence type="ECO:0000256" key="18">
    <source>
        <dbReference type="PIRSR" id="PIRSR600823-5"/>
    </source>
</evidence>
<comment type="function">
    <text evidence="2">Removal of H(2)O(2), oxidation of toxic reductants, biosynthesis and degradation of lignin, suberization, auxin catabolism, response to environmental stresses such as wounding, pathogen attack and oxidative stress. These functions might be dependent on each isozyme/isoform in each plant tissue.</text>
</comment>
<evidence type="ECO:0000256" key="4">
    <source>
        <dbReference type="ARBA" id="ARBA00012313"/>
    </source>
</evidence>
<feature type="binding site" evidence="16">
    <location>
        <position position="70"/>
    </location>
    <ligand>
        <name>Ca(2+)</name>
        <dbReference type="ChEBI" id="CHEBI:29108"/>
        <label>1</label>
    </ligand>
</feature>
<dbReference type="GO" id="GO:0006979">
    <property type="term" value="P:response to oxidative stress"/>
    <property type="evidence" value="ECO:0007669"/>
    <property type="project" value="UniProtKB-UniRule"/>
</dbReference>
<keyword evidence="19" id="KW-0732">Signal</keyword>
<evidence type="ECO:0000256" key="10">
    <source>
        <dbReference type="ARBA" id="ARBA00023002"/>
    </source>
</evidence>
<dbReference type="PANTHER" id="PTHR31517:SF59">
    <property type="entry name" value="PEROXIDASE"/>
    <property type="match status" value="1"/>
</dbReference>
<evidence type="ECO:0000256" key="9">
    <source>
        <dbReference type="ARBA" id="ARBA00022837"/>
    </source>
</evidence>
<dbReference type="KEGG" id="atr:18442246"/>
<dbReference type="GO" id="GO:0042744">
    <property type="term" value="P:hydrogen peroxide catabolic process"/>
    <property type="evidence" value="ECO:0007669"/>
    <property type="project" value="UniProtKB-KW"/>
</dbReference>
<dbReference type="InterPro" id="IPR002016">
    <property type="entry name" value="Haem_peroxidase"/>
</dbReference>
<evidence type="ECO:0000313" key="22">
    <source>
        <dbReference type="Proteomes" id="UP000017836"/>
    </source>
</evidence>
<feature type="chain" id="PRO_5005149704" description="Peroxidase" evidence="19">
    <location>
        <begin position="18"/>
        <end position="332"/>
    </location>
</feature>
<dbReference type="PANTHER" id="PTHR31517">
    <property type="match status" value="1"/>
</dbReference>
<dbReference type="InterPro" id="IPR000823">
    <property type="entry name" value="Peroxidase_pln"/>
</dbReference>
<dbReference type="GO" id="GO:0004601">
    <property type="term" value="F:peroxidase activity"/>
    <property type="evidence" value="ECO:0000318"/>
    <property type="project" value="GO_Central"/>
</dbReference>
<keyword evidence="6 19" id="KW-0575">Peroxidase</keyword>
<keyword evidence="7 19" id="KW-0349">Heme</keyword>
<feature type="active site" description="Proton acceptor" evidence="14">
    <location>
        <position position="66"/>
    </location>
</feature>
<evidence type="ECO:0000256" key="5">
    <source>
        <dbReference type="ARBA" id="ARBA00022525"/>
    </source>
</evidence>
<gene>
    <name evidence="21" type="ORF">AMTR_s00021p00179670</name>
</gene>
<keyword evidence="5 19" id="KW-0964">Secreted</keyword>
<evidence type="ECO:0000256" key="8">
    <source>
        <dbReference type="ARBA" id="ARBA00022723"/>
    </source>
</evidence>
<keyword evidence="22" id="KW-1185">Reference proteome</keyword>
<name>W1PZW6_AMBTC</name>
<dbReference type="PROSITE" id="PS00436">
    <property type="entry name" value="PEROXIDASE_2"/>
    <property type="match status" value="1"/>
</dbReference>
<dbReference type="OrthoDB" id="2113341at2759"/>
<organism evidence="21 22">
    <name type="scientific">Amborella trichopoda</name>
    <dbReference type="NCBI Taxonomy" id="13333"/>
    <lineage>
        <taxon>Eukaryota</taxon>
        <taxon>Viridiplantae</taxon>
        <taxon>Streptophyta</taxon>
        <taxon>Embryophyta</taxon>
        <taxon>Tracheophyta</taxon>
        <taxon>Spermatophyta</taxon>
        <taxon>Magnoliopsida</taxon>
        <taxon>Amborellales</taxon>
        <taxon>Amborellaceae</taxon>
        <taxon>Amborella</taxon>
    </lineage>
</organism>
<dbReference type="FunFam" id="1.10.420.10:FF:000001">
    <property type="entry name" value="Peroxidase"/>
    <property type="match status" value="1"/>
</dbReference>
<feature type="signal peptide" evidence="19">
    <location>
        <begin position="1"/>
        <end position="17"/>
    </location>
</feature>
<dbReference type="eggNOG" id="ENOG502QQ3G">
    <property type="taxonomic scope" value="Eukaryota"/>
</dbReference>
<feature type="binding site" evidence="16">
    <location>
        <position position="249"/>
    </location>
    <ligand>
        <name>Ca(2+)</name>
        <dbReference type="ChEBI" id="CHEBI:29108"/>
        <label>2</label>
    </ligand>
</feature>
<dbReference type="GO" id="GO:0005576">
    <property type="term" value="C:extracellular region"/>
    <property type="evidence" value="ECO:0007669"/>
    <property type="project" value="UniProtKB-SubCell"/>
</dbReference>
<feature type="binding site" evidence="16">
    <location>
        <position position="74"/>
    </location>
    <ligand>
        <name>Ca(2+)</name>
        <dbReference type="ChEBI" id="CHEBI:29108"/>
        <label>1</label>
    </ligand>
</feature>
<feature type="binding site" description="axial binding residue" evidence="16">
    <location>
        <position position="196"/>
    </location>
    <ligand>
        <name>heme b</name>
        <dbReference type="ChEBI" id="CHEBI:60344"/>
    </ligand>
    <ligandPart>
        <name>Fe</name>
        <dbReference type="ChEBI" id="CHEBI:18248"/>
    </ligandPart>
</feature>
<dbReference type="Pfam" id="PF00141">
    <property type="entry name" value="peroxidase"/>
    <property type="match status" value="1"/>
</dbReference>
<evidence type="ECO:0000256" key="13">
    <source>
        <dbReference type="ARBA" id="ARBA00023324"/>
    </source>
</evidence>
<accession>W1PZW6</accession>
<keyword evidence="11 16" id="KW-0408">Iron</keyword>
<dbReference type="Gene3D" id="1.10.520.10">
    <property type="match status" value="1"/>
</dbReference>
<evidence type="ECO:0000313" key="21">
    <source>
        <dbReference type="EMBL" id="ERN13998.1"/>
    </source>
</evidence>
<feature type="binding site" evidence="16">
    <location>
        <position position="252"/>
    </location>
    <ligand>
        <name>Ca(2+)</name>
        <dbReference type="ChEBI" id="CHEBI:29108"/>
        <label>2</label>
    </ligand>
</feature>
<evidence type="ECO:0000256" key="6">
    <source>
        <dbReference type="ARBA" id="ARBA00022559"/>
    </source>
</evidence>
<comment type="subcellular location">
    <subcellularLocation>
        <location evidence="19">Secreted</location>
    </subcellularLocation>
</comment>
<evidence type="ECO:0000256" key="2">
    <source>
        <dbReference type="ARBA" id="ARBA00002322"/>
    </source>
</evidence>
<dbReference type="Proteomes" id="UP000017836">
    <property type="component" value="Unassembled WGS sequence"/>
</dbReference>
<feature type="disulfide bond" evidence="18">
    <location>
        <begin position="35"/>
        <end position="118"/>
    </location>
</feature>
<evidence type="ECO:0000256" key="1">
    <source>
        <dbReference type="ARBA" id="ARBA00000189"/>
    </source>
</evidence>